<dbReference type="PANTHER" id="PTHR48075">
    <property type="entry name" value="3-HYDROXYACYL-COA DEHYDROGENASE FAMILY PROTEIN"/>
    <property type="match status" value="1"/>
</dbReference>
<comment type="pathway">
    <text evidence="1">Lipid metabolism; butanoate metabolism.</text>
</comment>
<dbReference type="PANTHER" id="PTHR48075:SF5">
    <property type="entry name" value="3-HYDROXYBUTYRYL-COA DEHYDROGENASE"/>
    <property type="match status" value="1"/>
</dbReference>
<dbReference type="Pfam" id="PF02737">
    <property type="entry name" value="3HCDH_N"/>
    <property type="match status" value="1"/>
</dbReference>
<evidence type="ECO:0000256" key="3">
    <source>
        <dbReference type="ARBA" id="ARBA00023002"/>
    </source>
</evidence>
<dbReference type="Pfam" id="PF00725">
    <property type="entry name" value="3HCDH"/>
    <property type="match status" value="1"/>
</dbReference>
<dbReference type="Proteomes" id="UP000181917">
    <property type="component" value="Unassembled WGS sequence"/>
</dbReference>
<dbReference type="FunFam" id="3.40.50.720:FF:000009">
    <property type="entry name" value="Fatty oxidation complex, alpha subunit"/>
    <property type="match status" value="1"/>
</dbReference>
<dbReference type="InterPro" id="IPR006176">
    <property type="entry name" value="3-OHacyl-CoA_DH_NAD-bd"/>
</dbReference>
<keyword evidence="3" id="KW-0560">Oxidoreductase</keyword>
<evidence type="ECO:0000313" key="7">
    <source>
        <dbReference type="EMBL" id="SDQ67882.1"/>
    </source>
</evidence>
<evidence type="ECO:0000313" key="8">
    <source>
        <dbReference type="Proteomes" id="UP000181917"/>
    </source>
</evidence>
<dbReference type="SUPFAM" id="SSF51735">
    <property type="entry name" value="NAD(P)-binding Rossmann-fold domains"/>
    <property type="match status" value="1"/>
</dbReference>
<evidence type="ECO:0000256" key="4">
    <source>
        <dbReference type="PIRSR" id="PIRSR000105-1"/>
    </source>
</evidence>
<evidence type="ECO:0000259" key="5">
    <source>
        <dbReference type="Pfam" id="PF00725"/>
    </source>
</evidence>
<dbReference type="OrthoDB" id="3229174at2"/>
<dbReference type="EMBL" id="FNKH01000002">
    <property type="protein sequence ID" value="SDQ67882.1"/>
    <property type="molecule type" value="Genomic_DNA"/>
</dbReference>
<feature type="domain" description="3-hydroxyacyl-CoA dehydrogenase C-terminal" evidence="5">
    <location>
        <begin position="174"/>
        <end position="270"/>
    </location>
</feature>
<feature type="site" description="Important for catalytic activity" evidence="4">
    <location>
        <position position="127"/>
    </location>
</feature>
<organism evidence="7 8">
    <name type="scientific">Crystallibacter crystallopoietes</name>
    <dbReference type="NCBI Taxonomy" id="37928"/>
    <lineage>
        <taxon>Bacteria</taxon>
        <taxon>Bacillati</taxon>
        <taxon>Actinomycetota</taxon>
        <taxon>Actinomycetes</taxon>
        <taxon>Micrococcales</taxon>
        <taxon>Micrococcaceae</taxon>
        <taxon>Crystallibacter</taxon>
    </lineage>
</organism>
<dbReference type="PIRSF" id="PIRSF000105">
    <property type="entry name" value="HCDH"/>
    <property type="match status" value="1"/>
</dbReference>
<dbReference type="GO" id="GO:0070403">
    <property type="term" value="F:NAD+ binding"/>
    <property type="evidence" value="ECO:0007669"/>
    <property type="project" value="InterPro"/>
</dbReference>
<evidence type="ECO:0000256" key="1">
    <source>
        <dbReference type="ARBA" id="ARBA00005086"/>
    </source>
</evidence>
<dbReference type="SUPFAM" id="SSF48179">
    <property type="entry name" value="6-phosphogluconate dehydrogenase C-terminal domain-like"/>
    <property type="match status" value="1"/>
</dbReference>
<dbReference type="Gene3D" id="3.40.50.720">
    <property type="entry name" value="NAD(P)-binding Rossmann-like Domain"/>
    <property type="match status" value="1"/>
</dbReference>
<evidence type="ECO:0000259" key="6">
    <source>
        <dbReference type="Pfam" id="PF02737"/>
    </source>
</evidence>
<evidence type="ECO:0000256" key="2">
    <source>
        <dbReference type="ARBA" id="ARBA00009463"/>
    </source>
</evidence>
<dbReference type="GO" id="GO:0008691">
    <property type="term" value="F:3-hydroxybutyryl-CoA dehydrogenase activity"/>
    <property type="evidence" value="ECO:0007669"/>
    <property type="project" value="TreeGrafter"/>
</dbReference>
<dbReference type="InterPro" id="IPR013328">
    <property type="entry name" value="6PGD_dom2"/>
</dbReference>
<dbReference type="KEGG" id="acry:AC20117_06910"/>
<dbReference type="RefSeq" id="WP_074700353.1">
    <property type="nucleotide sequence ID" value="NZ_CP018863.1"/>
</dbReference>
<dbReference type="AlphaFoldDB" id="A0A1H1CUP0"/>
<protein>
    <submittedName>
        <fullName evidence="7">3-hydroxyacyl-CoA dehydrogenase</fullName>
    </submittedName>
</protein>
<name>A0A1H1CUP0_9MICC</name>
<dbReference type="InterPro" id="IPR008927">
    <property type="entry name" value="6-PGluconate_DH-like_C_sf"/>
</dbReference>
<proteinExistence type="inferred from homology"/>
<dbReference type="GO" id="GO:0006635">
    <property type="term" value="P:fatty acid beta-oxidation"/>
    <property type="evidence" value="ECO:0007669"/>
    <property type="project" value="TreeGrafter"/>
</dbReference>
<keyword evidence="8" id="KW-1185">Reference proteome</keyword>
<gene>
    <name evidence="7" type="ORF">SAMN04489742_2098</name>
</gene>
<sequence>MGAGIAQIAVQAGMTVRLYDTDSAAVARGRDQISRGLERLVAKDRLGRNELDAAMDRVLPTDDLSQVARADAVIEAVIERLEVKQEVFSTLSAEANDSTLLATNTSAISISEIAGPATRPQQIIGMHFFSPVPVMALCEIIRGYQTSDKTLEAALGLAADLGKQSIVVNRDDAGFVTSRLMTVLMHEAVRLVEQGLASPEDVDRACELGFGHRMGPLATADLTGVDVAYRAGRAIFEGTGDPTFRSPQLLRRMVASGHLGRKSGRGFYKYEGTK</sequence>
<comment type="similarity">
    <text evidence="2">Belongs to the 3-hydroxyacyl-CoA dehydrogenase family.</text>
</comment>
<feature type="domain" description="3-hydroxyacyl-CoA dehydrogenase NAD binding" evidence="6">
    <location>
        <begin position="1"/>
        <end position="169"/>
    </location>
</feature>
<dbReference type="Gene3D" id="1.10.1040.10">
    <property type="entry name" value="N-(1-d-carboxylethyl)-l-norvaline Dehydrogenase, domain 2"/>
    <property type="match status" value="1"/>
</dbReference>
<dbReference type="InterPro" id="IPR006108">
    <property type="entry name" value="3HC_DH_C"/>
</dbReference>
<accession>A0A1H1CUP0</accession>
<dbReference type="InterPro" id="IPR036291">
    <property type="entry name" value="NAD(P)-bd_dom_sf"/>
</dbReference>
<dbReference type="STRING" id="37928.SAMN04489742_2098"/>
<dbReference type="InterPro" id="IPR022694">
    <property type="entry name" value="3-OHacyl-CoA_DH"/>
</dbReference>
<reference evidence="7 8" key="1">
    <citation type="submission" date="2016-10" db="EMBL/GenBank/DDBJ databases">
        <authorList>
            <person name="de Groot N.N."/>
        </authorList>
    </citation>
    <scope>NUCLEOTIDE SEQUENCE [LARGE SCALE GENOMIC DNA]</scope>
    <source>
        <strain evidence="7 8">DSM 20117</strain>
    </source>
</reference>